<dbReference type="InterPro" id="IPR009057">
    <property type="entry name" value="Homeodomain-like_sf"/>
</dbReference>
<evidence type="ECO:0000259" key="4">
    <source>
        <dbReference type="PROSITE" id="PS01124"/>
    </source>
</evidence>
<evidence type="ECO:0000256" key="1">
    <source>
        <dbReference type="ARBA" id="ARBA00023015"/>
    </source>
</evidence>
<reference evidence="5" key="2">
    <citation type="journal article" date="2021" name="J Anim Sci Technol">
        <title>Complete genome sequence of Paenibacillus konkukensis sp. nov. SK3146 as a potential probiotic strain.</title>
        <authorList>
            <person name="Jung H.I."/>
            <person name="Park S."/>
            <person name="Niu K.M."/>
            <person name="Lee S.W."/>
            <person name="Kothari D."/>
            <person name="Yi K.J."/>
            <person name="Kim S.K."/>
        </authorList>
    </citation>
    <scope>NUCLEOTIDE SEQUENCE</scope>
    <source>
        <strain evidence="5">SK3146</strain>
    </source>
</reference>
<dbReference type="EMBL" id="CP027059">
    <property type="protein sequence ID" value="UQZ86002.1"/>
    <property type="molecule type" value="Genomic_DNA"/>
</dbReference>
<dbReference type="SUPFAM" id="SSF51215">
    <property type="entry name" value="Regulatory protein AraC"/>
    <property type="match status" value="1"/>
</dbReference>
<organism evidence="5 6">
    <name type="scientific">Paenibacillus konkukensis</name>
    <dbReference type="NCBI Taxonomy" id="2020716"/>
    <lineage>
        <taxon>Bacteria</taxon>
        <taxon>Bacillati</taxon>
        <taxon>Bacillota</taxon>
        <taxon>Bacilli</taxon>
        <taxon>Bacillales</taxon>
        <taxon>Paenibacillaceae</taxon>
        <taxon>Paenibacillus</taxon>
    </lineage>
</organism>
<reference evidence="5" key="1">
    <citation type="submission" date="2018-02" db="EMBL/GenBank/DDBJ databases">
        <authorList>
            <person name="Kim S.-K."/>
            <person name="Jung H.-I."/>
            <person name="Lee S.-W."/>
        </authorList>
    </citation>
    <scope>NUCLEOTIDE SEQUENCE</scope>
    <source>
        <strain evidence="5">SK3146</strain>
    </source>
</reference>
<sequence length="335" mass="38956">MQTIYMLFPGGAMMDNTTRTAPKPYSFELMLEQPFALDRLDVQFRWGHYGIRMLRFHHTSFPPGHVISFHKHSEFEFHYIPRGKGKVILGETPYLLQEGMLYLTGPNLLHYQEADADEAMDELCLHIDIVKLEDTADSGEGAELSAEWGHKWEVAEAEACIRQLQTLPARPAIDQYRAMDCFLTAYRAWYENQPGLFTVIKQSIIQILLRTIRAYSSGPRTDVPSRDMKHYRYQLAVQFIKDNYMEPLTLETVAERVQISPRQLQRIFREHTGGTFSEYIEQVRLSHICTELSLSEETIDQIAFRNGFSSANYLHYVFKKKFGTTPMQFRLAHKN</sequence>
<keyword evidence="1" id="KW-0805">Transcription regulation</keyword>
<dbReference type="InterPro" id="IPR018060">
    <property type="entry name" value="HTH_AraC"/>
</dbReference>
<evidence type="ECO:0000256" key="3">
    <source>
        <dbReference type="ARBA" id="ARBA00023163"/>
    </source>
</evidence>
<dbReference type="SUPFAM" id="SSF46689">
    <property type="entry name" value="Homeodomain-like"/>
    <property type="match status" value="2"/>
</dbReference>
<dbReference type="Pfam" id="PF12833">
    <property type="entry name" value="HTH_18"/>
    <property type="match status" value="1"/>
</dbReference>
<dbReference type="InterPro" id="IPR018062">
    <property type="entry name" value="HTH_AraC-typ_CS"/>
</dbReference>
<keyword evidence="3" id="KW-0804">Transcription</keyword>
<dbReference type="PROSITE" id="PS01124">
    <property type="entry name" value="HTH_ARAC_FAMILY_2"/>
    <property type="match status" value="1"/>
</dbReference>
<dbReference type="InterPro" id="IPR037923">
    <property type="entry name" value="HTH-like"/>
</dbReference>
<feature type="domain" description="HTH araC/xylS-type" evidence="4">
    <location>
        <begin position="234"/>
        <end position="332"/>
    </location>
</feature>
<dbReference type="CDD" id="cd02208">
    <property type="entry name" value="cupin_RmlC-like"/>
    <property type="match status" value="1"/>
</dbReference>
<dbReference type="InterPro" id="IPR014710">
    <property type="entry name" value="RmlC-like_jellyroll"/>
</dbReference>
<dbReference type="PANTHER" id="PTHR43280:SF2">
    <property type="entry name" value="HTH-TYPE TRANSCRIPTIONAL REGULATOR EXSA"/>
    <property type="match status" value="1"/>
</dbReference>
<keyword evidence="6" id="KW-1185">Reference proteome</keyword>
<keyword evidence="2" id="KW-0238">DNA-binding</keyword>
<dbReference type="Pfam" id="PF02311">
    <property type="entry name" value="AraC_binding"/>
    <property type="match status" value="1"/>
</dbReference>
<accession>A0ABY4RX25</accession>
<dbReference type="SMART" id="SM00342">
    <property type="entry name" value="HTH_ARAC"/>
    <property type="match status" value="1"/>
</dbReference>
<dbReference type="PROSITE" id="PS00041">
    <property type="entry name" value="HTH_ARAC_FAMILY_1"/>
    <property type="match status" value="1"/>
</dbReference>
<proteinExistence type="predicted"/>
<dbReference type="Gene3D" id="2.60.120.10">
    <property type="entry name" value="Jelly Rolls"/>
    <property type="match status" value="1"/>
</dbReference>
<dbReference type="Proteomes" id="UP001057134">
    <property type="component" value="Chromosome"/>
</dbReference>
<dbReference type="Gene3D" id="1.10.10.60">
    <property type="entry name" value="Homeodomain-like"/>
    <property type="match status" value="2"/>
</dbReference>
<dbReference type="InterPro" id="IPR003313">
    <property type="entry name" value="AraC-bd"/>
</dbReference>
<protein>
    <submittedName>
        <fullName evidence="5">Multiple antibiotic resistance protein MarA</fullName>
    </submittedName>
</protein>
<name>A0ABY4RX25_9BACL</name>
<evidence type="ECO:0000313" key="5">
    <source>
        <dbReference type="EMBL" id="UQZ86002.1"/>
    </source>
</evidence>
<dbReference type="PANTHER" id="PTHR43280">
    <property type="entry name" value="ARAC-FAMILY TRANSCRIPTIONAL REGULATOR"/>
    <property type="match status" value="1"/>
</dbReference>
<gene>
    <name evidence="5" type="primary">marA_1</name>
    <name evidence="5" type="ORF">SK3146_05294</name>
</gene>
<evidence type="ECO:0000256" key="2">
    <source>
        <dbReference type="ARBA" id="ARBA00023125"/>
    </source>
</evidence>
<evidence type="ECO:0000313" key="6">
    <source>
        <dbReference type="Proteomes" id="UP001057134"/>
    </source>
</evidence>